<protein>
    <submittedName>
        <fullName evidence="4">Thyroglobulin type-1 domain-containing protein</fullName>
    </submittedName>
</protein>
<feature type="region of interest" description="Disordered" evidence="1">
    <location>
        <begin position="214"/>
        <end position="253"/>
    </location>
</feature>
<evidence type="ECO:0000313" key="3">
    <source>
        <dbReference type="Proteomes" id="UP000046393"/>
    </source>
</evidence>
<proteinExistence type="predicted"/>
<evidence type="ECO:0000256" key="1">
    <source>
        <dbReference type="SAM" id="MobiDB-lite"/>
    </source>
</evidence>
<organism evidence="3 4">
    <name type="scientific">Syphacia muris</name>
    <dbReference type="NCBI Taxonomy" id="451379"/>
    <lineage>
        <taxon>Eukaryota</taxon>
        <taxon>Metazoa</taxon>
        <taxon>Ecdysozoa</taxon>
        <taxon>Nematoda</taxon>
        <taxon>Chromadorea</taxon>
        <taxon>Rhabditida</taxon>
        <taxon>Spirurina</taxon>
        <taxon>Oxyuridomorpha</taxon>
        <taxon>Oxyuroidea</taxon>
        <taxon>Oxyuridae</taxon>
        <taxon>Syphacia</taxon>
    </lineage>
</organism>
<feature type="signal peptide" evidence="2">
    <location>
        <begin position="1"/>
        <end position="20"/>
    </location>
</feature>
<sequence length="380" mass="41756">MTGRQLLSLLLIGILNISNALDQYISAAFDNYHLECAKSSGKRKSGAKIFWLTCLFPWDDIPETVAELEREDCYYSNLIDPLIDENTLASCGKREYIAGITRLSTTRIQFLCCRLRTKDETSCIEKNYQKPSDTKPVIDIAQNGLVLNALSINQNKYTARFCTLKARDIDTLIKDVGTTRNTKKYTTSSTATASTFTFTRATVSTFTSTIMPSTTTSTAASTTTSTAASTKSSTINSTTVSTTTTTKTSTNPPTTVLSVKANITSANANHLPPTHQLFRLSNSSATKTGGNYVDASEPITFQPIPIDLHNKSILTFCTKDIAVRDMNNLIIACGDNFEIWRPKRCPEKSDCFFAKDSTYRICCPVADASSSTVIHSNRFS</sequence>
<dbReference type="WBParaSite" id="SMUV_0000518701-mRNA-1">
    <property type="protein sequence ID" value="SMUV_0000518701-mRNA-1"/>
    <property type="gene ID" value="SMUV_0000518701"/>
</dbReference>
<accession>A0A158R514</accession>
<reference evidence="4" key="1">
    <citation type="submission" date="2016-04" db="UniProtKB">
        <authorList>
            <consortium name="WormBaseParasite"/>
        </authorList>
    </citation>
    <scope>IDENTIFICATION</scope>
</reference>
<dbReference type="Proteomes" id="UP000046393">
    <property type="component" value="Unplaced"/>
</dbReference>
<feature type="chain" id="PRO_5007631553" evidence="2">
    <location>
        <begin position="21"/>
        <end position="380"/>
    </location>
</feature>
<name>A0A158R514_9BILA</name>
<keyword evidence="2" id="KW-0732">Signal</keyword>
<evidence type="ECO:0000313" key="4">
    <source>
        <dbReference type="WBParaSite" id="SMUV_0000518701-mRNA-1"/>
    </source>
</evidence>
<dbReference type="AlphaFoldDB" id="A0A158R514"/>
<evidence type="ECO:0000256" key="2">
    <source>
        <dbReference type="SAM" id="SignalP"/>
    </source>
</evidence>
<keyword evidence="3" id="KW-1185">Reference proteome</keyword>